<organism evidence="1 2">
    <name type="scientific">Irpex rosettiformis</name>
    <dbReference type="NCBI Taxonomy" id="378272"/>
    <lineage>
        <taxon>Eukaryota</taxon>
        <taxon>Fungi</taxon>
        <taxon>Dikarya</taxon>
        <taxon>Basidiomycota</taxon>
        <taxon>Agaricomycotina</taxon>
        <taxon>Agaricomycetes</taxon>
        <taxon>Polyporales</taxon>
        <taxon>Irpicaceae</taxon>
        <taxon>Irpex</taxon>
    </lineage>
</organism>
<sequence length="910" mass="99291">MASSSHDRILKKADPSTIHNKFLVGYQGWFTCPGDGKPLDPHHHGWLHWFNYPIPDGGRPNTDLWPDVSEYSPSELFPAPGLKYTNGDQAFLFSSRNARTVERHFHWMALHGVDGAFLQRFLGQCDLEQGNQPIRDQRDEVGDHVRRAAELEGRTYAIMYDVSGVAPDRIEQVLKHDWIHLIRTKGILDSPSYLREKGKAVVTLWGFGMNDNGHDPNMVRAVTRFIRENTPGGAYIMGGSPAYWRTSESDADRDPEWVNVWLEEFDAISPWTIGRYHDLEGADRFSEWNIKGDLELIKKRNEDAAQGLPNRRHIDYIPVVFPGGSGFNLSEGKWSWNDAPRRGGRFLWRELWNLRRQGVRTIYGAMWDEYDEGTAFLPVVSKKKQLPVHDKYGFMALDEDGYDLPPDWYMRIAGFAVESLRGERFIQETFPSKELEDYWSTRPHYEEKSEKASGSGSTWEEWQKLEKEKEGLPPPPPYTLEAEESRGEPSVPRETRPPISPVGSRPAGLPAESNPTAGTNPAPIRMDTRPLSAPVRISPSQPPVPLSSRPSVSYHSPSSSLAVSSPPAPSVPLGSRPQAPASHDQDPVVALTEDLRLQNLSSSSATSSHYDGSLVHPPQGQHTSRPVSPLSRPGTTPNDHHQSTYQPPPGPPPSNTYPDLMSGYKAPAGPPPSHSSYTQGSPGFPTPGLPRPSEGPSPTGVGPSPWPQTAWPPSEWGGPKPSSSPGFPSQPQPSLFLGPDYSGNSSYRPSYVSGSSPAPLEASASGGFLFPQAQTGGYGGYGSSPPAPPRPYGGYEGQSTYPGSRPTFPGTNTDVPYSVYRPHGHGSSPPPPGGGYSSYPGGPSLTPPPGTLPPSTHAPQPPPRPPSHPAYNGARPPSTSTRPPTGLLGSLGGGLAQTGEKLFGKFTGKK</sequence>
<proteinExistence type="predicted"/>
<comment type="caution">
    <text evidence="1">The sequence shown here is derived from an EMBL/GenBank/DDBJ whole genome shotgun (WGS) entry which is preliminary data.</text>
</comment>
<reference evidence="1" key="1">
    <citation type="journal article" date="2021" name="Environ. Microbiol.">
        <title>Gene family expansions and transcriptome signatures uncover fungal adaptations to wood decay.</title>
        <authorList>
            <person name="Hage H."/>
            <person name="Miyauchi S."/>
            <person name="Viragh M."/>
            <person name="Drula E."/>
            <person name="Min B."/>
            <person name="Chaduli D."/>
            <person name="Navarro D."/>
            <person name="Favel A."/>
            <person name="Norest M."/>
            <person name="Lesage-Meessen L."/>
            <person name="Balint B."/>
            <person name="Merenyi Z."/>
            <person name="de Eugenio L."/>
            <person name="Morin E."/>
            <person name="Martinez A.T."/>
            <person name="Baldrian P."/>
            <person name="Stursova M."/>
            <person name="Martinez M.J."/>
            <person name="Novotny C."/>
            <person name="Magnuson J.K."/>
            <person name="Spatafora J.W."/>
            <person name="Maurice S."/>
            <person name="Pangilinan J."/>
            <person name="Andreopoulos W."/>
            <person name="LaButti K."/>
            <person name="Hundley H."/>
            <person name="Na H."/>
            <person name="Kuo A."/>
            <person name="Barry K."/>
            <person name="Lipzen A."/>
            <person name="Henrissat B."/>
            <person name="Riley R."/>
            <person name="Ahrendt S."/>
            <person name="Nagy L.G."/>
            <person name="Grigoriev I.V."/>
            <person name="Martin F."/>
            <person name="Rosso M.N."/>
        </authorList>
    </citation>
    <scope>NUCLEOTIDE SEQUENCE</scope>
    <source>
        <strain evidence="1">CBS 384.51</strain>
    </source>
</reference>
<dbReference type="EMBL" id="MU274929">
    <property type="protein sequence ID" value="KAI0085708.1"/>
    <property type="molecule type" value="Genomic_DNA"/>
</dbReference>
<accession>A0ACB8TUG3</accession>
<name>A0ACB8TUG3_9APHY</name>
<evidence type="ECO:0000313" key="2">
    <source>
        <dbReference type="Proteomes" id="UP001055072"/>
    </source>
</evidence>
<keyword evidence="2" id="KW-1185">Reference proteome</keyword>
<dbReference type="Proteomes" id="UP001055072">
    <property type="component" value="Unassembled WGS sequence"/>
</dbReference>
<protein>
    <submittedName>
        <fullName evidence="1">Uncharacterized protein</fullName>
    </submittedName>
</protein>
<evidence type="ECO:0000313" key="1">
    <source>
        <dbReference type="EMBL" id="KAI0085708.1"/>
    </source>
</evidence>
<gene>
    <name evidence="1" type="ORF">BDY19DRAFT_1076129</name>
</gene>